<feature type="compositionally biased region" description="Low complexity" evidence="6">
    <location>
        <begin position="199"/>
        <end position="213"/>
    </location>
</feature>
<dbReference type="InterPro" id="IPR044833">
    <property type="entry name" value="WDL5/6"/>
</dbReference>
<feature type="region of interest" description="Disordered" evidence="6">
    <location>
        <begin position="140"/>
        <end position="271"/>
    </location>
</feature>
<keyword evidence="4" id="KW-0493">Microtubule</keyword>
<comment type="similarity">
    <text evidence="2">Belongs to the TPX2 family.</text>
</comment>
<evidence type="ECO:0000313" key="9">
    <source>
        <dbReference type="Proteomes" id="UP001642360"/>
    </source>
</evidence>
<evidence type="ECO:0000256" key="6">
    <source>
        <dbReference type="SAM" id="MobiDB-lite"/>
    </source>
</evidence>
<feature type="compositionally biased region" description="Polar residues" evidence="6">
    <location>
        <begin position="158"/>
        <end position="197"/>
    </location>
</feature>
<accession>A0ABC8S729</accession>
<feature type="region of interest" description="Disordered" evidence="6">
    <location>
        <begin position="325"/>
        <end position="493"/>
    </location>
</feature>
<keyword evidence="3" id="KW-0963">Cytoplasm</keyword>
<protein>
    <recommendedName>
        <fullName evidence="7">TPX2 C-terminal domain-containing protein</fullName>
    </recommendedName>
</protein>
<sequence length="493" mass="52657">MESENGVPVEDEKRGVIEKSVVEESVMDAKKEKESVGNCEEFCNGSEVSENVTKEEQGLNSSGPSVQSTGSVSESKISNPVKAPKGGSSKNTEKAGNWPHPKGTGVIARSTRPNLTQSLSFPTTRGLHADVMKKSIDRYPLKSDAKHSRANGPKAEVSLSNGAITSVSRFNAASRRASTGVNLKEANTNGGRTSSRRASVPSLSQSLSGKSLSVNGTANCPPASVSLSVDQVSKPIKTALPIKEDDDAHSTTSSSATHGQTRSSVSGFSFRLDERAEKRKEFFSKIEEKIQAKEEEKSNLQAKSKESQDAEIKQLRKSLTFKAAPMPSFYKDPPAKVELKKIPTTRPISPKLGRHKSSTAAANNSLEGGGPCLSPRVKHDPGKSPKAIQANGDKDASKQKFRKSISKPQSREALPNKTEGKSSKMKQKPADAEGKNEKTCAGESKELPNQSMKPPDLECGIEVESEKNSTVDNGPIVNEFKPDTATAEVTVGG</sequence>
<feature type="region of interest" description="Disordered" evidence="6">
    <location>
        <begin position="28"/>
        <end position="122"/>
    </location>
</feature>
<feature type="domain" description="TPX2 C-terminal" evidence="7">
    <location>
        <begin position="268"/>
        <end position="337"/>
    </location>
</feature>
<keyword evidence="9" id="KW-1185">Reference proteome</keyword>
<proteinExistence type="inferred from homology"/>
<name>A0ABC8S729_9AQUA</name>
<keyword evidence="5" id="KW-0206">Cytoskeleton</keyword>
<feature type="compositionally biased region" description="Polar residues" evidence="6">
    <location>
        <begin position="58"/>
        <end position="78"/>
    </location>
</feature>
<dbReference type="PANTHER" id="PTHR31358:SF30">
    <property type="entry name" value="PROTEIN WVD2-LIKE 4"/>
    <property type="match status" value="1"/>
</dbReference>
<reference evidence="8 9" key="1">
    <citation type="submission" date="2024-02" db="EMBL/GenBank/DDBJ databases">
        <authorList>
            <person name="Vignale AGUSTIN F."/>
            <person name="Sosa J E."/>
            <person name="Modenutti C."/>
        </authorList>
    </citation>
    <scope>NUCLEOTIDE SEQUENCE [LARGE SCALE GENOMIC DNA]</scope>
</reference>
<feature type="compositionally biased region" description="Basic and acidic residues" evidence="6">
    <location>
        <begin position="10"/>
        <end position="20"/>
    </location>
</feature>
<dbReference type="GO" id="GO:0005874">
    <property type="term" value="C:microtubule"/>
    <property type="evidence" value="ECO:0007669"/>
    <property type="project" value="UniProtKB-KW"/>
</dbReference>
<gene>
    <name evidence="8" type="ORF">ILEXP_LOCUS21206</name>
</gene>
<comment type="subcellular location">
    <subcellularLocation>
        <location evidence="1">Cytoplasm</location>
        <location evidence="1">Cytoskeleton</location>
    </subcellularLocation>
</comment>
<comment type="caution">
    <text evidence="8">The sequence shown here is derived from an EMBL/GenBank/DDBJ whole genome shotgun (WGS) entry which is preliminary data.</text>
</comment>
<dbReference type="EMBL" id="CAUOFW020002314">
    <property type="protein sequence ID" value="CAK9152974.1"/>
    <property type="molecule type" value="Genomic_DNA"/>
</dbReference>
<dbReference type="Pfam" id="PF06886">
    <property type="entry name" value="TPX2"/>
    <property type="match status" value="1"/>
</dbReference>
<feature type="region of interest" description="Disordered" evidence="6">
    <location>
        <begin position="1"/>
        <end position="20"/>
    </location>
</feature>
<organism evidence="8 9">
    <name type="scientific">Ilex paraguariensis</name>
    <name type="common">yerba mate</name>
    <dbReference type="NCBI Taxonomy" id="185542"/>
    <lineage>
        <taxon>Eukaryota</taxon>
        <taxon>Viridiplantae</taxon>
        <taxon>Streptophyta</taxon>
        <taxon>Embryophyta</taxon>
        <taxon>Tracheophyta</taxon>
        <taxon>Spermatophyta</taxon>
        <taxon>Magnoliopsida</taxon>
        <taxon>eudicotyledons</taxon>
        <taxon>Gunneridae</taxon>
        <taxon>Pentapetalae</taxon>
        <taxon>asterids</taxon>
        <taxon>campanulids</taxon>
        <taxon>Aquifoliales</taxon>
        <taxon>Aquifoliaceae</taxon>
        <taxon>Ilex</taxon>
    </lineage>
</organism>
<feature type="compositionally biased region" description="Polar residues" evidence="6">
    <location>
        <begin position="111"/>
        <end position="122"/>
    </location>
</feature>
<evidence type="ECO:0000256" key="3">
    <source>
        <dbReference type="ARBA" id="ARBA00022490"/>
    </source>
</evidence>
<dbReference type="PANTHER" id="PTHR31358">
    <property type="entry name" value="PROTEIN WVD2-LIKE 4"/>
    <property type="match status" value="1"/>
</dbReference>
<evidence type="ECO:0000256" key="5">
    <source>
        <dbReference type="ARBA" id="ARBA00023212"/>
    </source>
</evidence>
<feature type="region of interest" description="Disordered" evidence="6">
    <location>
        <begin position="290"/>
        <end position="312"/>
    </location>
</feature>
<evidence type="ECO:0000259" key="7">
    <source>
        <dbReference type="Pfam" id="PF06886"/>
    </source>
</evidence>
<feature type="compositionally biased region" description="Basic and acidic residues" evidence="6">
    <location>
        <begin position="418"/>
        <end position="446"/>
    </location>
</feature>
<dbReference type="Proteomes" id="UP001642360">
    <property type="component" value="Unassembled WGS sequence"/>
</dbReference>
<evidence type="ECO:0000256" key="2">
    <source>
        <dbReference type="ARBA" id="ARBA00005885"/>
    </source>
</evidence>
<evidence type="ECO:0000313" key="8">
    <source>
        <dbReference type="EMBL" id="CAK9152974.1"/>
    </source>
</evidence>
<evidence type="ECO:0000256" key="4">
    <source>
        <dbReference type="ARBA" id="ARBA00022701"/>
    </source>
</evidence>
<dbReference type="InterPro" id="IPR027329">
    <property type="entry name" value="TPX2_C"/>
</dbReference>
<evidence type="ECO:0000256" key="1">
    <source>
        <dbReference type="ARBA" id="ARBA00004245"/>
    </source>
</evidence>
<dbReference type="AlphaFoldDB" id="A0ABC8S729"/>